<keyword evidence="2" id="KW-0812">Transmembrane</keyword>
<dbReference type="SUPFAM" id="SSF54523">
    <property type="entry name" value="Pili subunits"/>
    <property type="match status" value="1"/>
</dbReference>
<evidence type="ECO:0000256" key="2">
    <source>
        <dbReference type="SAM" id="Phobius"/>
    </source>
</evidence>
<dbReference type="PRINTS" id="PR00813">
    <property type="entry name" value="BCTERIALGSPG"/>
</dbReference>
<keyword evidence="2" id="KW-1133">Transmembrane helix</keyword>
<dbReference type="PANTHER" id="PTHR30093">
    <property type="entry name" value="GENERAL SECRETION PATHWAY PROTEIN G"/>
    <property type="match status" value="1"/>
</dbReference>
<keyword evidence="1" id="KW-0488">Methylation</keyword>
<name>A0ABY7VSY6_9BACT</name>
<dbReference type="InterPro" id="IPR012902">
    <property type="entry name" value="N_methyl_site"/>
</dbReference>
<accession>A0ABY7VSY6</accession>
<dbReference type="NCBIfam" id="TIGR02532">
    <property type="entry name" value="IV_pilin_GFxxxE"/>
    <property type="match status" value="1"/>
</dbReference>
<evidence type="ECO:0000313" key="3">
    <source>
        <dbReference type="EMBL" id="WDE95248.1"/>
    </source>
</evidence>
<dbReference type="RefSeq" id="WP_274148633.1">
    <property type="nucleotide sequence ID" value="NZ_CP117811.1"/>
</dbReference>
<dbReference type="InterPro" id="IPR045584">
    <property type="entry name" value="Pilin-like"/>
</dbReference>
<sequence length="259" mass="28836">MKNKTFTLIEVLVVVAIIGILASLLMPSLKKSRESARIAICLNNLKQHHLAINLYTDDNDQYLPSNFSDPNNAFLKQIAAYLGTSREGYECPGVSEGKFGIDSVGTLTLADGRELTALKTYYENSFRYLDLPGSGGPAHRIAMGLFKSNYHNKITEVDPSTIAMHDYVRNWSATQSTAEGIGGKSDGRGVSMGNHLNKGANSLHIDGSARFVKTNNWMFDSEYKVTNNTTWWRENEGNFGIFQANMEPAGTRFYWNPNY</sequence>
<reference evidence="3 4" key="1">
    <citation type="submission" date="2023-02" db="EMBL/GenBank/DDBJ databases">
        <title>Genome sequence of Lentisphaera profundi SAORIC-696.</title>
        <authorList>
            <person name="Kim e."/>
            <person name="Cho J.-C."/>
            <person name="Choi A."/>
            <person name="Kang I."/>
        </authorList>
    </citation>
    <scope>NUCLEOTIDE SEQUENCE [LARGE SCALE GENOMIC DNA]</scope>
    <source>
        <strain evidence="3 4">SAORIC-696</strain>
    </source>
</reference>
<keyword evidence="4" id="KW-1185">Reference proteome</keyword>
<evidence type="ECO:0000313" key="4">
    <source>
        <dbReference type="Proteomes" id="UP001214250"/>
    </source>
</evidence>
<keyword evidence="2" id="KW-0472">Membrane</keyword>
<dbReference type="Pfam" id="PF07963">
    <property type="entry name" value="N_methyl"/>
    <property type="match status" value="1"/>
</dbReference>
<gene>
    <name evidence="3" type="ORF">PQO03_05880</name>
</gene>
<proteinExistence type="predicted"/>
<dbReference type="Proteomes" id="UP001214250">
    <property type="component" value="Chromosome 1"/>
</dbReference>
<evidence type="ECO:0000256" key="1">
    <source>
        <dbReference type="ARBA" id="ARBA00022481"/>
    </source>
</evidence>
<dbReference type="Gene3D" id="3.30.700.10">
    <property type="entry name" value="Glycoprotein, Type 4 Pilin"/>
    <property type="match status" value="1"/>
</dbReference>
<protein>
    <submittedName>
        <fullName evidence="3">Type II secretion system protein</fullName>
    </submittedName>
</protein>
<dbReference type="EMBL" id="CP117811">
    <property type="protein sequence ID" value="WDE95248.1"/>
    <property type="molecule type" value="Genomic_DNA"/>
</dbReference>
<dbReference type="InterPro" id="IPR000983">
    <property type="entry name" value="Bac_GSPG_pilin"/>
</dbReference>
<organism evidence="3 4">
    <name type="scientific">Lentisphaera profundi</name>
    <dbReference type="NCBI Taxonomy" id="1658616"/>
    <lineage>
        <taxon>Bacteria</taxon>
        <taxon>Pseudomonadati</taxon>
        <taxon>Lentisphaerota</taxon>
        <taxon>Lentisphaeria</taxon>
        <taxon>Lentisphaerales</taxon>
        <taxon>Lentisphaeraceae</taxon>
        <taxon>Lentisphaera</taxon>
    </lineage>
</organism>
<feature type="transmembrane region" description="Helical" evidence="2">
    <location>
        <begin position="6"/>
        <end position="27"/>
    </location>
</feature>